<evidence type="ECO:0000313" key="4">
    <source>
        <dbReference type="Proteomes" id="UP000005239"/>
    </source>
</evidence>
<dbReference type="InterPro" id="IPR002068">
    <property type="entry name" value="A-crystallin/Hsp20_dom"/>
</dbReference>
<dbReference type="Proteomes" id="UP000005239">
    <property type="component" value="Unassembled WGS sequence"/>
</dbReference>
<gene>
    <name evidence="3" type="primary">WBGene00273476</name>
</gene>
<dbReference type="AlphaFoldDB" id="A0A2A6B9B6"/>
<dbReference type="InterPro" id="IPR008978">
    <property type="entry name" value="HSP20-like_chaperone"/>
</dbReference>
<reference evidence="3" key="2">
    <citation type="submission" date="2022-06" db="UniProtKB">
        <authorList>
            <consortium name="EnsemblMetazoa"/>
        </authorList>
    </citation>
    <scope>IDENTIFICATION</scope>
    <source>
        <strain evidence="3">PS312</strain>
    </source>
</reference>
<dbReference type="GO" id="GO:0005634">
    <property type="term" value="C:nucleus"/>
    <property type="evidence" value="ECO:0000318"/>
    <property type="project" value="GO_Central"/>
</dbReference>
<dbReference type="GO" id="GO:0042026">
    <property type="term" value="P:protein refolding"/>
    <property type="evidence" value="ECO:0000318"/>
    <property type="project" value="GO_Central"/>
</dbReference>
<keyword evidence="4" id="KW-1185">Reference proteome</keyword>
<evidence type="ECO:0000256" key="2">
    <source>
        <dbReference type="RuleBase" id="RU003616"/>
    </source>
</evidence>
<sequence length="1032" mass="117851">MVPSLLLHALVTRDMMRRWLIFLQISPEWNDLSSDHLNRRTNRDSFPTIKYIRRTYDLTGTKSISIQMLSRYQSYFGSKTAQRERFSSITNGESENITASAKKIFKISPRWNILAFDRENRDRPEIYYCRHSANIYGQTTLQIRILARYAAYFGVEYWIRERTERHFEDAGLIDVSHTYVGYSNWRTDRIAQLFNRCARVKSLHMDATVSAHQPKFQNIFSTNSILNIAIDELTWSGTGNNQSPLRLHVSDRCSTIGTLDSAEASNLHLPITIVSPKLSQSVSTIANDRVSGTLRARTATGDVVSVAVQGGRFIQIDLLLSLVGCSIDARELKVFTWVAMWWRMICSINILIFGEYGNPHYTENIFECKLSMACDEILCLANLPSDIIRKLIVLGQEDIQHSRRISPRWNNLAKEHFNRDHRDCFPAIEYYRCITNFCWHITLDICIRTRYAPYFGVEKWNQESTNRKNVIDVSRTFPECSNWLIDRIGRLLSRCSRVRYAHMGLNVFHRDMMQRSIDGVVVDNLNCYGIGSLGNPTSAVLNVIKANNVGRLSLSSCSLEEVCSGTFLMEAAQSVTTLEIEAPDLRISELQKLLTDWEWTEKSRDIQMRVDGTFSTRIDTGKLVTVVVKCGRMKIIELGHEGIHKARLISRRWNDLAEEHFNRENRDCLPAIEFCSRSTVMAPNLSRIITTLRIRIYARYTAYFGVQKWRVERSERTFDGEEVIDISHTFVQYSRKLADRIARLFNRCSRIKSLNMGSSMVANDMFLRSITNVIVENLKLSSVGEYVNQHDVLNVIKTNKVGRLTLSSSSMSSVCSGTFLLEAAQSVIILEIEAPDLTVSGMQRLLHSWQWAEISRDSLLTVWHNAATAENKVVGTFTTRTDAGMPVSVVVKFLLPTSTTNFYETMSIRVEHEGLWDWPLQAHEGVVKVHNDGDKFEVHLDVPYFTPKEIEVNVIDRRIDIHAEHTSRAGPLGDVSRSVNRCYKLPDDVNEALIKSTLTPRGILVITAAKVPKISEHPKVVIFDSAWIGAHA</sequence>
<dbReference type="InterPro" id="IPR001436">
    <property type="entry name" value="Alpha-crystallin/sHSP_animal"/>
</dbReference>
<dbReference type="CDD" id="cd06526">
    <property type="entry name" value="metazoan_ACD"/>
    <property type="match status" value="1"/>
</dbReference>
<evidence type="ECO:0000313" key="3">
    <source>
        <dbReference type="EnsemblMetazoa" id="PPA35107.1"/>
    </source>
</evidence>
<dbReference type="Pfam" id="PF00011">
    <property type="entry name" value="HSP20"/>
    <property type="match status" value="1"/>
</dbReference>
<dbReference type="EnsemblMetazoa" id="PPA35107.1">
    <property type="protein sequence ID" value="PPA35107.1"/>
    <property type="gene ID" value="WBGene00273476"/>
</dbReference>
<proteinExistence type="inferred from homology"/>
<dbReference type="PANTHER" id="PTHR45640:SF35">
    <property type="entry name" value="HEAT SHOCK PROTEIN HSP-12.2"/>
    <property type="match status" value="1"/>
</dbReference>
<dbReference type="GO" id="GO:0051082">
    <property type="term" value="F:unfolded protein binding"/>
    <property type="evidence" value="ECO:0000318"/>
    <property type="project" value="GO_Central"/>
</dbReference>
<evidence type="ECO:0000256" key="1">
    <source>
        <dbReference type="PROSITE-ProRule" id="PRU00285"/>
    </source>
</evidence>
<accession>A0A2A6B9B6</accession>
<dbReference type="PRINTS" id="PR00299">
    <property type="entry name" value="ACRYSTALLIN"/>
</dbReference>
<name>A0A2A6B9B6_PRIPA</name>
<dbReference type="PANTHER" id="PTHR45640">
    <property type="entry name" value="HEAT SHOCK PROTEIN HSP-12.2-RELATED"/>
    <property type="match status" value="1"/>
</dbReference>
<dbReference type="SUPFAM" id="SSF49764">
    <property type="entry name" value="HSP20-like chaperones"/>
    <property type="match status" value="1"/>
</dbReference>
<dbReference type="GO" id="GO:0005737">
    <property type="term" value="C:cytoplasm"/>
    <property type="evidence" value="ECO:0000318"/>
    <property type="project" value="GO_Central"/>
</dbReference>
<reference evidence="4" key="1">
    <citation type="journal article" date="2008" name="Nat. Genet.">
        <title>The Pristionchus pacificus genome provides a unique perspective on nematode lifestyle and parasitism.</title>
        <authorList>
            <person name="Dieterich C."/>
            <person name="Clifton S.W."/>
            <person name="Schuster L.N."/>
            <person name="Chinwalla A."/>
            <person name="Delehaunty K."/>
            <person name="Dinkelacker I."/>
            <person name="Fulton L."/>
            <person name="Fulton R."/>
            <person name="Godfrey J."/>
            <person name="Minx P."/>
            <person name="Mitreva M."/>
            <person name="Roeseler W."/>
            <person name="Tian H."/>
            <person name="Witte H."/>
            <person name="Yang S.P."/>
            <person name="Wilson R.K."/>
            <person name="Sommer R.J."/>
        </authorList>
    </citation>
    <scope>NUCLEOTIDE SEQUENCE [LARGE SCALE GENOMIC DNA]</scope>
    <source>
        <strain evidence="4">PS312</strain>
    </source>
</reference>
<dbReference type="GO" id="GO:0009408">
    <property type="term" value="P:response to heat"/>
    <property type="evidence" value="ECO:0000318"/>
    <property type="project" value="GO_Central"/>
</dbReference>
<dbReference type="Gene3D" id="2.60.40.790">
    <property type="match status" value="1"/>
</dbReference>
<comment type="similarity">
    <text evidence="1 2">Belongs to the small heat shock protein (HSP20) family.</text>
</comment>
<organism evidence="3 4">
    <name type="scientific">Pristionchus pacificus</name>
    <name type="common">Parasitic nematode worm</name>
    <dbReference type="NCBI Taxonomy" id="54126"/>
    <lineage>
        <taxon>Eukaryota</taxon>
        <taxon>Metazoa</taxon>
        <taxon>Ecdysozoa</taxon>
        <taxon>Nematoda</taxon>
        <taxon>Chromadorea</taxon>
        <taxon>Rhabditida</taxon>
        <taxon>Rhabditina</taxon>
        <taxon>Diplogasteromorpha</taxon>
        <taxon>Diplogasteroidea</taxon>
        <taxon>Neodiplogasteridae</taxon>
        <taxon>Pristionchus</taxon>
    </lineage>
</organism>
<protein>
    <submittedName>
        <fullName evidence="3">SHSP domain-containing protein</fullName>
    </submittedName>
</protein>
<dbReference type="OrthoDB" id="1431247at2759"/>
<dbReference type="PROSITE" id="PS01031">
    <property type="entry name" value="SHSP"/>
    <property type="match status" value="1"/>
</dbReference>
<accession>A0A8R1UNJ5</accession>